<reference evidence="2" key="1">
    <citation type="submission" date="2021-05" db="EMBL/GenBank/DDBJ databases">
        <authorList>
            <person name="Alioto T."/>
            <person name="Alioto T."/>
            <person name="Gomez Garrido J."/>
        </authorList>
    </citation>
    <scope>NUCLEOTIDE SEQUENCE</scope>
</reference>
<dbReference type="AlphaFoldDB" id="A0A8D8TWE4"/>
<evidence type="ECO:0000313" key="2">
    <source>
        <dbReference type="EMBL" id="CAG6693427.1"/>
    </source>
</evidence>
<sequence length="116" mass="13329">MISGSISWRLCNFVIRCRSRQMFHFPLFIFSSDFRISNPPETKTFFSLYLGSRYYHHICSSSSIQSSTFCSHIRLILHPSICLLIILLLPIFLPSFFSDGLSALTTPSFFLSSLSF</sequence>
<evidence type="ECO:0000256" key="1">
    <source>
        <dbReference type="SAM" id="Phobius"/>
    </source>
</evidence>
<dbReference type="EMBL" id="HBUF01312443">
    <property type="protein sequence ID" value="CAG6693426.1"/>
    <property type="molecule type" value="Transcribed_RNA"/>
</dbReference>
<feature type="transmembrane region" description="Helical" evidence="1">
    <location>
        <begin position="75"/>
        <end position="97"/>
    </location>
</feature>
<protein>
    <submittedName>
        <fullName evidence="2">Uncharacterized protein</fullName>
    </submittedName>
</protein>
<dbReference type="EMBL" id="HBUF01312444">
    <property type="protein sequence ID" value="CAG6693427.1"/>
    <property type="molecule type" value="Transcribed_RNA"/>
</dbReference>
<proteinExistence type="predicted"/>
<keyword evidence="1" id="KW-0472">Membrane</keyword>
<keyword evidence="1" id="KW-0812">Transmembrane</keyword>
<name>A0A8D8TWE4_9HEMI</name>
<keyword evidence="1" id="KW-1133">Transmembrane helix</keyword>
<accession>A0A8D8TWE4</accession>
<organism evidence="2">
    <name type="scientific">Cacopsylla melanoneura</name>
    <dbReference type="NCBI Taxonomy" id="428564"/>
    <lineage>
        <taxon>Eukaryota</taxon>
        <taxon>Metazoa</taxon>
        <taxon>Ecdysozoa</taxon>
        <taxon>Arthropoda</taxon>
        <taxon>Hexapoda</taxon>
        <taxon>Insecta</taxon>
        <taxon>Pterygota</taxon>
        <taxon>Neoptera</taxon>
        <taxon>Paraneoptera</taxon>
        <taxon>Hemiptera</taxon>
        <taxon>Sternorrhyncha</taxon>
        <taxon>Psylloidea</taxon>
        <taxon>Psyllidae</taxon>
        <taxon>Psyllinae</taxon>
        <taxon>Cacopsylla</taxon>
    </lineage>
</organism>